<feature type="signal peptide" evidence="6">
    <location>
        <begin position="1"/>
        <end position="20"/>
    </location>
</feature>
<sequence length="809" mass="90456">MKRYILFTVFFCFLNLAASSQTVYSIDASATPEAPRNTLKLGGKGKDGQSISVNNQYITINGKPWIPITGEFHYCRYPEKYWDESLKKMKAGGINTVATYVFWNIHERKEGQFDWSGNKDLRKFISLCKKNGLYAIVRVGPFAHGEIRSGGLPDWLLGKPLSIRSNDPVYLSSVEKFYNQIGEQIRGTYFNDGGPVVGIQLENEYQHSAAPWGLTYPGQPNDMTAAERDLALTQEGVGVSRAENPYAQLGNDHMKILKELAVKAGMVTPLYTATGWGNAAIVPNESIPVTAAYAYPFWTPKKDISPFFLYKDMRRKPDYAPVRYNPEDYPVFPAELGSGIMTIYSRRPIAEHKSFDAMINRCLGSGANGVGYYMYHGGSTPHQDSYYFSDEAYGLPKISYDFQAPIGEFGQVREGYHRLKLLHSFLNDFGDRLAPMQTVLPANASSLKSDNITDLRYSVRSNGTSGFLFLNNFQDDTTMTPKKDLRFSIKTTAGTVNIPASGSFALQPDENLFLPFNLDVEGVNLRYATAQLMARMDDPENIVYVFFAPAGIRPEFSFAENISLKAINQANIKRNQAHTLVTALGDRAEFELTAGSKRVKFLVITKETALNSYRVTIEGKQRLVFSENTLIPADESFTILSKGNNKPTFEIYPKLSSTALSGNYKIDSKAAKSKSASAYAISLPESSFAVQTLKFGEKKFSIKLPELKPQLNNIFLEIDYTGDTAMGFIDGNLVADEFYKGIPWDIGLRDFLNTHTSREMVFYIRPLHRNATYLRDLNQTGLPDFGSGRSLLKLNSVKFVSEYKAVVGF</sequence>
<proteinExistence type="inferred from homology"/>
<evidence type="ECO:0000256" key="4">
    <source>
        <dbReference type="RuleBase" id="RU000675"/>
    </source>
</evidence>
<comment type="caution">
    <text evidence="9">The sequence shown here is derived from an EMBL/GenBank/DDBJ whole genome shotgun (WGS) entry which is preliminary data.</text>
</comment>
<dbReference type="InterPro" id="IPR017853">
    <property type="entry name" value="GH"/>
</dbReference>
<dbReference type="InterPro" id="IPR001944">
    <property type="entry name" value="Glycoside_Hdrlase_35"/>
</dbReference>
<reference evidence="10" key="1">
    <citation type="journal article" date="2019" name="Int. J. Syst. Evol. Microbiol.">
        <title>The Global Catalogue of Microorganisms (GCM) 10K type strain sequencing project: providing services to taxonomists for standard genome sequencing and annotation.</title>
        <authorList>
            <consortium name="The Broad Institute Genomics Platform"/>
            <consortium name="The Broad Institute Genome Sequencing Center for Infectious Disease"/>
            <person name="Wu L."/>
            <person name="Ma J."/>
        </authorList>
    </citation>
    <scope>NUCLEOTIDE SEQUENCE [LARGE SCALE GENOMIC DNA]</scope>
    <source>
        <strain evidence="10">KCTC 42217</strain>
    </source>
</reference>
<dbReference type="Gene3D" id="3.20.20.80">
    <property type="entry name" value="Glycosidases"/>
    <property type="match status" value="1"/>
</dbReference>
<comment type="catalytic activity">
    <reaction evidence="4">
        <text>Hydrolysis of terminal non-reducing beta-D-galactose residues in beta-D-galactosides.</text>
        <dbReference type="EC" id="3.2.1.23"/>
    </reaction>
</comment>
<evidence type="ECO:0000256" key="6">
    <source>
        <dbReference type="SAM" id="SignalP"/>
    </source>
</evidence>
<evidence type="ECO:0000256" key="2">
    <source>
        <dbReference type="ARBA" id="ARBA00022801"/>
    </source>
</evidence>
<dbReference type="InterPro" id="IPR031330">
    <property type="entry name" value="Gly_Hdrlase_35_cat"/>
</dbReference>
<dbReference type="PANTHER" id="PTHR23421">
    <property type="entry name" value="BETA-GALACTOSIDASE RELATED"/>
    <property type="match status" value="1"/>
</dbReference>
<accession>A0ABW4ZRC3</accession>
<protein>
    <recommendedName>
        <fullName evidence="4">Beta-galactosidase</fullName>
        <ecNumber evidence="4">3.2.1.23</ecNumber>
    </recommendedName>
</protein>
<dbReference type="GO" id="GO:0004565">
    <property type="term" value="F:beta-galactosidase activity"/>
    <property type="evidence" value="ECO:0007669"/>
    <property type="project" value="UniProtKB-EC"/>
</dbReference>
<dbReference type="RefSeq" id="WP_255901735.1">
    <property type="nucleotide sequence ID" value="NZ_JAFMZO010000002.1"/>
</dbReference>
<evidence type="ECO:0000259" key="7">
    <source>
        <dbReference type="Pfam" id="PF01301"/>
    </source>
</evidence>
<feature type="domain" description="Beta-galactosidase" evidence="8">
    <location>
        <begin position="462"/>
        <end position="611"/>
    </location>
</feature>
<dbReference type="Proteomes" id="UP001597387">
    <property type="component" value="Unassembled WGS sequence"/>
</dbReference>
<dbReference type="Gene3D" id="2.102.20.10">
    <property type="entry name" value="Beta-galactosidase, domain 2"/>
    <property type="match status" value="1"/>
</dbReference>
<dbReference type="PRINTS" id="PR00742">
    <property type="entry name" value="GLHYDRLASE35"/>
</dbReference>
<comment type="similarity">
    <text evidence="1 5">Belongs to the glycosyl hydrolase 35 family.</text>
</comment>
<keyword evidence="2 4" id="KW-0378">Hydrolase</keyword>
<evidence type="ECO:0000313" key="10">
    <source>
        <dbReference type="Proteomes" id="UP001597387"/>
    </source>
</evidence>
<dbReference type="EMBL" id="JBHUHZ010000004">
    <property type="protein sequence ID" value="MFD2164391.1"/>
    <property type="molecule type" value="Genomic_DNA"/>
</dbReference>
<evidence type="ECO:0000256" key="3">
    <source>
        <dbReference type="ARBA" id="ARBA00023295"/>
    </source>
</evidence>
<dbReference type="Pfam" id="PF01301">
    <property type="entry name" value="Glyco_hydro_35"/>
    <property type="match status" value="1"/>
</dbReference>
<dbReference type="InterPro" id="IPR018954">
    <property type="entry name" value="Betagal_dom2"/>
</dbReference>
<dbReference type="EC" id="3.2.1.23" evidence="4"/>
<feature type="chain" id="PRO_5045143797" description="Beta-galactosidase" evidence="6">
    <location>
        <begin position="21"/>
        <end position="809"/>
    </location>
</feature>
<dbReference type="PROSITE" id="PS01182">
    <property type="entry name" value="GLYCOSYL_HYDROL_F35"/>
    <property type="match status" value="1"/>
</dbReference>
<dbReference type="Pfam" id="PF10435">
    <property type="entry name" value="BetaGal_dom2"/>
    <property type="match status" value="1"/>
</dbReference>
<evidence type="ECO:0000313" key="9">
    <source>
        <dbReference type="EMBL" id="MFD2164391.1"/>
    </source>
</evidence>
<dbReference type="InterPro" id="IPR037110">
    <property type="entry name" value="Betagal_dom2_sf"/>
</dbReference>
<evidence type="ECO:0000256" key="1">
    <source>
        <dbReference type="ARBA" id="ARBA00009809"/>
    </source>
</evidence>
<keyword evidence="6" id="KW-0732">Signal</keyword>
<keyword evidence="10" id="KW-1185">Reference proteome</keyword>
<organism evidence="9 10">
    <name type="scientific">Paradesertivirga mongoliensis</name>
    <dbReference type="NCBI Taxonomy" id="2100740"/>
    <lineage>
        <taxon>Bacteria</taxon>
        <taxon>Pseudomonadati</taxon>
        <taxon>Bacteroidota</taxon>
        <taxon>Sphingobacteriia</taxon>
        <taxon>Sphingobacteriales</taxon>
        <taxon>Sphingobacteriaceae</taxon>
        <taxon>Paradesertivirga</taxon>
    </lineage>
</organism>
<gene>
    <name evidence="9" type="ORF">ACFSJU_18440</name>
</gene>
<name>A0ABW4ZRC3_9SPHI</name>
<dbReference type="SUPFAM" id="SSF51445">
    <property type="entry name" value="(Trans)glycosidases"/>
    <property type="match status" value="1"/>
</dbReference>
<dbReference type="SUPFAM" id="SSF51011">
    <property type="entry name" value="Glycosyl hydrolase domain"/>
    <property type="match status" value="1"/>
</dbReference>
<dbReference type="InterPro" id="IPR019801">
    <property type="entry name" value="Glyco_hydro_35_CS"/>
</dbReference>
<feature type="domain" description="Glycoside hydrolase 35 catalytic" evidence="7">
    <location>
        <begin position="58"/>
        <end position="424"/>
    </location>
</feature>
<evidence type="ECO:0000256" key="5">
    <source>
        <dbReference type="RuleBase" id="RU003679"/>
    </source>
</evidence>
<keyword evidence="3 4" id="KW-0326">Glycosidase</keyword>
<evidence type="ECO:0000259" key="8">
    <source>
        <dbReference type="Pfam" id="PF10435"/>
    </source>
</evidence>